<dbReference type="EMBL" id="PTIY01000012">
    <property type="protein sequence ID" value="PPK68182.1"/>
    <property type="molecule type" value="Genomic_DNA"/>
</dbReference>
<dbReference type="EC" id="3.1.21.3" evidence="10"/>
<dbReference type="InterPro" id="IPR004473">
    <property type="entry name" value="Restrct_endonuc_typeI_HsdR"/>
</dbReference>
<dbReference type="GO" id="GO:0009307">
    <property type="term" value="P:DNA restriction-modification system"/>
    <property type="evidence" value="ECO:0007669"/>
    <property type="project" value="UniProtKB-KW"/>
</dbReference>
<comment type="similarity">
    <text evidence="2 10">Belongs to the HsdR family.</text>
</comment>
<evidence type="ECO:0000256" key="2">
    <source>
        <dbReference type="ARBA" id="ARBA00008598"/>
    </source>
</evidence>
<dbReference type="InterPro" id="IPR014001">
    <property type="entry name" value="Helicase_ATP-bd"/>
</dbReference>
<reference evidence="12 13" key="1">
    <citation type="submission" date="2018-02" db="EMBL/GenBank/DDBJ databases">
        <title>Subsurface microbial communities from deep shales in Ohio and West Virginia, USA.</title>
        <authorList>
            <person name="Wrighton K."/>
        </authorList>
    </citation>
    <scope>NUCLEOTIDE SEQUENCE [LARGE SCALE GENOMIC DNA]</scope>
    <source>
        <strain evidence="12 13">OWC-G53F</strain>
    </source>
</reference>
<dbReference type="Proteomes" id="UP000238071">
    <property type="component" value="Unassembled WGS sequence"/>
</dbReference>
<name>A0A2S6GSF9_9GAMM</name>
<evidence type="ECO:0000256" key="8">
    <source>
        <dbReference type="ARBA" id="ARBA00022840"/>
    </source>
</evidence>
<dbReference type="PANTHER" id="PTHR30195">
    <property type="entry name" value="TYPE I SITE-SPECIFIC DEOXYRIBONUCLEASE PROTEIN SUBUNIT M AND R"/>
    <property type="match status" value="1"/>
</dbReference>
<evidence type="ECO:0000256" key="4">
    <source>
        <dbReference type="ARBA" id="ARBA00022741"/>
    </source>
</evidence>
<evidence type="ECO:0000256" key="10">
    <source>
        <dbReference type="RuleBase" id="RU364115"/>
    </source>
</evidence>
<comment type="subunit">
    <text evidence="10">The type I restriction/modification system is composed of three polypeptides R, M and S.</text>
</comment>
<dbReference type="InterPro" id="IPR051268">
    <property type="entry name" value="Type-I_R_enzyme_R_subunit"/>
</dbReference>
<keyword evidence="9 10" id="KW-0238">DNA-binding</keyword>
<dbReference type="Gene3D" id="3.90.1570.50">
    <property type="match status" value="1"/>
</dbReference>
<keyword evidence="4 10" id="KW-0547">Nucleotide-binding</keyword>
<evidence type="ECO:0000313" key="13">
    <source>
        <dbReference type="Proteomes" id="UP000238071"/>
    </source>
</evidence>
<dbReference type="Pfam" id="PF22679">
    <property type="entry name" value="T1R_D3-like"/>
    <property type="match status" value="1"/>
</dbReference>
<dbReference type="Gene3D" id="3.40.50.300">
    <property type="entry name" value="P-loop containing nucleotide triphosphate hydrolases"/>
    <property type="match status" value="2"/>
</dbReference>
<dbReference type="GO" id="GO:0003677">
    <property type="term" value="F:DNA binding"/>
    <property type="evidence" value="ECO:0007669"/>
    <property type="project" value="UniProtKB-KW"/>
</dbReference>
<dbReference type="CDD" id="cd18800">
    <property type="entry name" value="SF2_C_EcoR124I-like"/>
    <property type="match status" value="1"/>
</dbReference>
<dbReference type="PANTHER" id="PTHR30195:SF15">
    <property type="entry name" value="TYPE I RESTRICTION ENZYME HINDI ENDONUCLEASE SUBUNIT"/>
    <property type="match status" value="1"/>
</dbReference>
<dbReference type="InterPro" id="IPR007409">
    <property type="entry name" value="Restrct_endonuc_type1_HsdR_N"/>
</dbReference>
<dbReference type="InterPro" id="IPR055180">
    <property type="entry name" value="HsdR_RecA-like_helicase_dom_2"/>
</dbReference>
<dbReference type="AlphaFoldDB" id="A0A2S6GSF9"/>
<dbReference type="InterPro" id="IPR027417">
    <property type="entry name" value="P-loop_NTPase"/>
</dbReference>
<dbReference type="GO" id="GO:0009035">
    <property type="term" value="F:type I site-specific deoxyribonuclease activity"/>
    <property type="evidence" value="ECO:0007669"/>
    <property type="project" value="UniProtKB-EC"/>
</dbReference>
<evidence type="ECO:0000256" key="7">
    <source>
        <dbReference type="ARBA" id="ARBA00022801"/>
    </source>
</evidence>
<keyword evidence="8 10" id="KW-0067">ATP-binding</keyword>
<dbReference type="OrthoDB" id="9758243at2"/>
<protein>
    <recommendedName>
        <fullName evidence="10">Type I restriction enzyme endonuclease subunit</fullName>
        <shortName evidence="10">R protein</shortName>
        <ecNumber evidence="10">3.1.21.3</ecNumber>
    </recommendedName>
</protein>
<proteinExistence type="inferred from homology"/>
<keyword evidence="3" id="KW-0540">Nuclease</keyword>
<keyword evidence="13" id="KW-1185">Reference proteome</keyword>
<comment type="function">
    <text evidence="10">Subunit R is required for both nuclease and ATPase activities, but not for modification.</text>
</comment>
<gene>
    <name evidence="12" type="ORF">B0F88_11213</name>
</gene>
<dbReference type="InterPro" id="IPR040980">
    <property type="entry name" value="SWI2_SNF2"/>
</dbReference>
<dbReference type="Pfam" id="PF18766">
    <property type="entry name" value="SWI2_SNF2"/>
    <property type="match status" value="1"/>
</dbReference>
<organism evidence="12 13">
    <name type="scientific">Methylobacter tundripaludum</name>
    <dbReference type="NCBI Taxonomy" id="173365"/>
    <lineage>
        <taxon>Bacteria</taxon>
        <taxon>Pseudomonadati</taxon>
        <taxon>Pseudomonadota</taxon>
        <taxon>Gammaproteobacteria</taxon>
        <taxon>Methylococcales</taxon>
        <taxon>Methylococcaceae</taxon>
        <taxon>Methylobacter</taxon>
    </lineage>
</organism>
<evidence type="ECO:0000256" key="3">
    <source>
        <dbReference type="ARBA" id="ARBA00022722"/>
    </source>
</evidence>
<keyword evidence="7 10" id="KW-0378">Hydrolase</keyword>
<dbReference type="NCBIfam" id="TIGR00348">
    <property type="entry name" value="hsdR"/>
    <property type="match status" value="1"/>
</dbReference>
<accession>A0A2S6GSF9</accession>
<dbReference type="PROSITE" id="PS51192">
    <property type="entry name" value="HELICASE_ATP_BIND_1"/>
    <property type="match status" value="1"/>
</dbReference>
<evidence type="ECO:0000259" key="11">
    <source>
        <dbReference type="PROSITE" id="PS51192"/>
    </source>
</evidence>
<evidence type="ECO:0000256" key="6">
    <source>
        <dbReference type="ARBA" id="ARBA00022759"/>
    </source>
</evidence>
<dbReference type="GO" id="GO:0005524">
    <property type="term" value="F:ATP binding"/>
    <property type="evidence" value="ECO:0007669"/>
    <property type="project" value="UniProtKB-KW"/>
</dbReference>
<evidence type="ECO:0000256" key="1">
    <source>
        <dbReference type="ARBA" id="ARBA00000851"/>
    </source>
</evidence>
<sequence>MPNFISEDQIEQALVQKLQHLHGFDALDCYTADAEDLNDGSNRANKRDVILSDRVREAAIRLNPDIPEAAIDSALEKLLDRRQAMTLIAANREIYGLLRDGIPVEFDNAQGVRQQELVRLLDFNAPDNNRYLAVTQLWIKGERGFRRPDVLLYVNGIPLVFIELKNSNVKLRNAYDDNLTTYKAEIPQLFLTNAFCVLSNAIETKVGSITAEWEHFFNWLRADDEKQKINRAAIREQGISLEGVIEGLLPRRRLLDYMENFILYYKDSSKIIAQNHQFIGVNRAYDAFLRRDELAGKLGVFWHTQGSGKSFSMIFYARKIFRKQTGNFTFVVVTDRDDLDGQIYRNFLNTRTVSEAEAAQPKNSEEMRKFLGQHKRVVFTLIQKFRWDKGREYPELSPSNEIIVIVDEAHRTQYKSLAENMRKGLPNAQYMAFTGTPLLGRERKTNAWFGGYVSEYNFQQSMDDGATVPLFYEKRVPEVLNQNEGLSEEFYQILEDEDLDEAQQAKLERRFAKEVEVIKRDDRLEKIARDIVYHFPRRGYLGKGLVVSVDKFTAVKMHDKVQRLWKEEIKDLRGRISKSANDIEKRRLSQTVEYMRSVEMAVVVSEDADEEKKFADQKLNIKPHRERMNKQEHGHDIEFNFKDEHDPLQLVFVCAMWLTGFDAPTLSTLYLDKPMQGHTLMQTIARANRVTARKVNGVEKRNGEIIDYYNVFRNMKLALKDYAQGGDEIDPPVKEKAELFRLLDDAIEQGLVFCHEKEVALREVLDSEDVFNKLGRFKSFADTLLANDEWRKGFNVYENTITSLYEACKPEVLGGGKGREVAVFQYLRGVIDSLVEQTDIDKISLKIAELLDESVVVNDSEAFKVRQYSAEYRIIQKGKTWDLSKINFDKLREEFKQATYKNIEIADLRAFLQRKLELMLQQNATRTDFAQRLQQIIDTYNSGGSSTENSYEDLMKFTEDLRTEDERHIREGLSEDELELFDLLKKDKMTQEETQNVRLAAKSLLHRLLDEHPKVLVQDWYKDTQTQKQVRSAVEKVLDTNLPESYDRVLFREKCDNVFYLMLDYACHGRKWVA</sequence>
<dbReference type="InterPro" id="IPR021810">
    <property type="entry name" value="T1RH-like_C"/>
</dbReference>
<dbReference type="Pfam" id="PF04313">
    <property type="entry name" value="HSDR_N"/>
    <property type="match status" value="1"/>
</dbReference>
<evidence type="ECO:0000256" key="5">
    <source>
        <dbReference type="ARBA" id="ARBA00022747"/>
    </source>
</evidence>
<keyword evidence="5 10" id="KW-0680">Restriction system</keyword>
<evidence type="ECO:0000256" key="9">
    <source>
        <dbReference type="ARBA" id="ARBA00023125"/>
    </source>
</evidence>
<comment type="catalytic activity">
    <reaction evidence="1 10">
        <text>Endonucleolytic cleavage of DNA to give random double-stranded fragments with terminal 5'-phosphates, ATP is simultaneously hydrolyzed.</text>
        <dbReference type="EC" id="3.1.21.3"/>
    </reaction>
</comment>
<dbReference type="CDD" id="cd22332">
    <property type="entry name" value="HsdR_N"/>
    <property type="match status" value="1"/>
</dbReference>
<keyword evidence="6" id="KW-0255">Endonuclease</keyword>
<dbReference type="Pfam" id="PF11867">
    <property type="entry name" value="T1RH-like_C"/>
    <property type="match status" value="1"/>
</dbReference>
<evidence type="ECO:0000313" key="12">
    <source>
        <dbReference type="EMBL" id="PPK68182.1"/>
    </source>
</evidence>
<dbReference type="SMART" id="SM00487">
    <property type="entry name" value="DEXDc"/>
    <property type="match status" value="1"/>
</dbReference>
<dbReference type="RefSeq" id="WP_104424612.1">
    <property type="nucleotide sequence ID" value="NZ_PTIY01000012.1"/>
</dbReference>
<feature type="domain" description="Helicase ATP-binding" evidence="11">
    <location>
        <begin position="290"/>
        <end position="455"/>
    </location>
</feature>
<comment type="caution">
    <text evidence="12">The sequence shown here is derived from an EMBL/GenBank/DDBJ whole genome shotgun (WGS) entry which is preliminary data.</text>
</comment>
<dbReference type="SUPFAM" id="SSF52540">
    <property type="entry name" value="P-loop containing nucleoside triphosphate hydrolases"/>
    <property type="match status" value="1"/>
</dbReference>